<reference evidence="1 2" key="1">
    <citation type="journal article" date="2016" name="Nat. Commun.">
        <title>Thousands of microbial genomes shed light on interconnected biogeochemical processes in an aquifer system.</title>
        <authorList>
            <person name="Anantharaman K."/>
            <person name="Brown C.T."/>
            <person name="Hug L.A."/>
            <person name="Sharon I."/>
            <person name="Castelle C.J."/>
            <person name="Probst A.J."/>
            <person name="Thomas B.C."/>
            <person name="Singh A."/>
            <person name="Wilkins M.J."/>
            <person name="Karaoz U."/>
            <person name="Brodie E.L."/>
            <person name="Williams K.H."/>
            <person name="Hubbard S.S."/>
            <person name="Banfield J.F."/>
        </authorList>
    </citation>
    <scope>NUCLEOTIDE SEQUENCE [LARGE SCALE GENOMIC DNA]</scope>
</reference>
<dbReference type="AlphaFoldDB" id="A0A1F4SNV2"/>
<dbReference type="EMBL" id="MEUB01000033">
    <property type="protein sequence ID" value="OGC22037.1"/>
    <property type="molecule type" value="Genomic_DNA"/>
</dbReference>
<proteinExistence type="predicted"/>
<comment type="caution">
    <text evidence="1">The sequence shown here is derived from an EMBL/GenBank/DDBJ whole genome shotgun (WGS) entry which is preliminary data.</text>
</comment>
<evidence type="ECO:0000313" key="1">
    <source>
        <dbReference type="EMBL" id="OGC22037.1"/>
    </source>
</evidence>
<accession>A0A1F4SNV2</accession>
<gene>
    <name evidence="1" type="ORF">A2310_07045</name>
</gene>
<dbReference type="STRING" id="1802579.A2310_07045"/>
<sequence>MSNQVGSFNAVRFVNFDVKTSSVKRAINGCILRTGSRLEQGQLSDQVTFPERLDRIHDLIFQELCSKGKLYEATLLDIGIGKKTE</sequence>
<name>A0A1F4SNV2_UNCSA</name>
<organism evidence="1 2">
    <name type="scientific">candidate division WOR-1 bacterium RIFOXYB2_FULL_37_13</name>
    <dbReference type="NCBI Taxonomy" id="1802579"/>
    <lineage>
        <taxon>Bacteria</taxon>
        <taxon>Bacillati</taxon>
        <taxon>Saganbacteria</taxon>
    </lineage>
</organism>
<protein>
    <submittedName>
        <fullName evidence="1">Uncharacterized protein</fullName>
    </submittedName>
</protein>
<dbReference type="Proteomes" id="UP000178417">
    <property type="component" value="Unassembled WGS sequence"/>
</dbReference>
<evidence type="ECO:0000313" key="2">
    <source>
        <dbReference type="Proteomes" id="UP000178417"/>
    </source>
</evidence>